<keyword evidence="3" id="KW-1185">Reference proteome</keyword>
<proteinExistence type="predicted"/>
<keyword evidence="1" id="KW-0812">Transmembrane</keyword>
<keyword evidence="1" id="KW-1133">Transmembrane helix</keyword>
<dbReference type="Gene3D" id="1.20.1070.10">
    <property type="entry name" value="Rhodopsin 7-helix transmembrane proteins"/>
    <property type="match status" value="1"/>
</dbReference>
<organism evidence="2 3">
    <name type="scientific">Oikopleura dioica</name>
    <name type="common">Tunicate</name>
    <dbReference type="NCBI Taxonomy" id="34765"/>
    <lineage>
        <taxon>Eukaryota</taxon>
        <taxon>Metazoa</taxon>
        <taxon>Chordata</taxon>
        <taxon>Tunicata</taxon>
        <taxon>Appendicularia</taxon>
        <taxon>Copelata</taxon>
        <taxon>Oikopleuridae</taxon>
        <taxon>Oikopleura</taxon>
    </lineage>
</organism>
<evidence type="ECO:0000313" key="3">
    <source>
        <dbReference type="Proteomes" id="UP001158576"/>
    </source>
</evidence>
<name>A0ABN7SJ50_OIKDI</name>
<evidence type="ECO:0000313" key="2">
    <source>
        <dbReference type="EMBL" id="CAG5102241.1"/>
    </source>
</evidence>
<feature type="transmembrane region" description="Helical" evidence="1">
    <location>
        <begin position="148"/>
        <end position="167"/>
    </location>
</feature>
<dbReference type="Proteomes" id="UP001158576">
    <property type="component" value="Chromosome 1"/>
</dbReference>
<evidence type="ECO:0000256" key="1">
    <source>
        <dbReference type="SAM" id="Phobius"/>
    </source>
</evidence>
<feature type="transmembrane region" description="Helical" evidence="1">
    <location>
        <begin position="105"/>
        <end position="128"/>
    </location>
</feature>
<gene>
    <name evidence="2" type="ORF">OKIOD_LOCUS8973</name>
</gene>
<keyword evidence="1" id="KW-0472">Membrane</keyword>
<accession>A0ABN7SJ50</accession>
<dbReference type="EMBL" id="OU015566">
    <property type="protein sequence ID" value="CAG5102241.1"/>
    <property type="molecule type" value="Genomic_DNA"/>
</dbReference>
<protein>
    <submittedName>
        <fullName evidence="2">Oidioi.mRNA.OKI2018_I69.chr1.g208.t1.cds</fullName>
    </submittedName>
</protein>
<reference evidence="2 3" key="1">
    <citation type="submission" date="2021-04" db="EMBL/GenBank/DDBJ databases">
        <authorList>
            <person name="Bliznina A."/>
        </authorList>
    </citation>
    <scope>NUCLEOTIDE SEQUENCE [LARGE SCALE GENOMIC DNA]</scope>
</reference>
<dbReference type="SUPFAM" id="SSF81321">
    <property type="entry name" value="Family A G protein-coupled receptor-like"/>
    <property type="match status" value="1"/>
</dbReference>
<sequence>MIPGWKLLNYQFLIALALCMYILPVAAELFLCACLWITSRRQQSKCKIRGQRSVRSRDWMSPAGYGNVNSSIFGTPHGPVDNEDASRTSSKKPKHLKLQETIVKYAYLDTIIYSFLWGPWYLTMLFVIRIESSKSVLYVGQNLQHQGRIMHFIIYIALIFVYIYFVIWPLRCVRMADPDSRKPQQRDYSKILRSDRTEELPRRERRNAFIDAAISRSNQITNLTSALSDETLCANEEQEDNVKTYININTLAV</sequence>
<feature type="transmembrane region" description="Helical" evidence="1">
    <location>
        <begin position="12"/>
        <end position="37"/>
    </location>
</feature>